<sequence length="179" mass="20541">MSFITTEENFLLQAALRRNKSRIISFALIGIALLSVAAIAPPIISTLTHSDETAALSYTNIWFWAWVFAFDISLVFALIKVTDVRYWAIKKDLMTLEKETMEAPIEGVYYENNNTQTNFMLQLADNKKKTFYYMDGALRDYQRGYKLNITYAKQSRVILAINNKIAEKKEAITDTEVEA</sequence>
<proteinExistence type="predicted"/>
<organism evidence="2 3">
    <name type="scientific">Chitinophaga costaii</name>
    <dbReference type="NCBI Taxonomy" id="1335309"/>
    <lineage>
        <taxon>Bacteria</taxon>
        <taxon>Pseudomonadati</taxon>
        <taxon>Bacteroidota</taxon>
        <taxon>Chitinophagia</taxon>
        <taxon>Chitinophagales</taxon>
        <taxon>Chitinophagaceae</taxon>
        <taxon>Chitinophaga</taxon>
    </lineage>
</organism>
<evidence type="ECO:0000256" key="1">
    <source>
        <dbReference type="SAM" id="Phobius"/>
    </source>
</evidence>
<gene>
    <name evidence="2" type="ORF">GA0116948_101331</name>
</gene>
<keyword evidence="1" id="KW-1133">Transmembrane helix</keyword>
<dbReference type="RefSeq" id="WP_089708344.1">
    <property type="nucleotide sequence ID" value="NZ_FMAR01000001.1"/>
</dbReference>
<dbReference type="Proteomes" id="UP000242818">
    <property type="component" value="Unassembled WGS sequence"/>
</dbReference>
<name>A0A1C3ZC74_9BACT</name>
<keyword evidence="1" id="KW-0812">Transmembrane</keyword>
<protein>
    <submittedName>
        <fullName evidence="2">Uncharacterized protein</fullName>
    </submittedName>
</protein>
<dbReference type="AlphaFoldDB" id="A0A1C3ZC74"/>
<dbReference type="STRING" id="1335309.GA0116948_101331"/>
<feature type="transmembrane region" description="Helical" evidence="1">
    <location>
        <begin position="61"/>
        <end position="81"/>
    </location>
</feature>
<feature type="transmembrane region" description="Helical" evidence="1">
    <location>
        <begin position="23"/>
        <end position="41"/>
    </location>
</feature>
<keyword evidence="1" id="KW-0472">Membrane</keyword>
<dbReference type="OrthoDB" id="660469at2"/>
<accession>A0A1C3ZC74</accession>
<evidence type="ECO:0000313" key="3">
    <source>
        <dbReference type="Proteomes" id="UP000242818"/>
    </source>
</evidence>
<evidence type="ECO:0000313" key="2">
    <source>
        <dbReference type="EMBL" id="SCB79974.1"/>
    </source>
</evidence>
<reference evidence="2 3" key="1">
    <citation type="submission" date="2016-08" db="EMBL/GenBank/DDBJ databases">
        <authorList>
            <person name="Seilhamer J.J."/>
        </authorList>
    </citation>
    <scope>NUCLEOTIDE SEQUENCE [LARGE SCALE GENOMIC DNA]</scope>
    <source>
        <strain evidence="2 3">A37T2</strain>
    </source>
</reference>
<dbReference type="EMBL" id="FMAR01000001">
    <property type="protein sequence ID" value="SCB79974.1"/>
    <property type="molecule type" value="Genomic_DNA"/>
</dbReference>
<keyword evidence="3" id="KW-1185">Reference proteome</keyword>